<proteinExistence type="predicted"/>
<reference evidence="1 2" key="1">
    <citation type="journal article" date="2011" name="PLoS Pathog.">
        <title>Dynamic evolution of pathogenicity revealed by sequencing and comparative genomics of 19 Pseudomonas syringae isolates.</title>
        <authorList>
            <person name="Baltrus D.A."/>
            <person name="Nishimura M.T."/>
            <person name="Romanchuk A."/>
            <person name="Chang J.H."/>
            <person name="Mukhtar M.S."/>
            <person name="Cherkis K."/>
            <person name="Roach J."/>
            <person name="Grant S.R."/>
            <person name="Jones C.D."/>
            <person name="Dangl J.L."/>
        </authorList>
    </citation>
    <scope>NUCLEOTIDE SEQUENCE [LARGE SCALE GENOMIC DNA]</scope>
    <source>
        <strain evidence="1 2">ES4326</strain>
    </source>
</reference>
<gene>
    <name evidence="1" type="ORF">PMA4326_019575</name>
</gene>
<protein>
    <submittedName>
        <fullName evidence="1">Uncharacterized protein</fullName>
    </submittedName>
</protein>
<dbReference type="Proteomes" id="UP000003811">
    <property type="component" value="Chromosome"/>
</dbReference>
<dbReference type="AlphaFoldDB" id="A0A8T8C5Q3"/>
<organism evidence="1 2">
    <name type="scientific">Pseudomonas syringae pv. maculicola str. ES4326</name>
    <dbReference type="NCBI Taxonomy" id="629265"/>
    <lineage>
        <taxon>Bacteria</taxon>
        <taxon>Pseudomonadati</taxon>
        <taxon>Pseudomonadota</taxon>
        <taxon>Gammaproteobacteria</taxon>
        <taxon>Pseudomonadales</taxon>
        <taxon>Pseudomonadaceae</taxon>
        <taxon>Pseudomonas</taxon>
    </lineage>
</organism>
<evidence type="ECO:0000313" key="1">
    <source>
        <dbReference type="EMBL" id="QHE98573.1"/>
    </source>
</evidence>
<evidence type="ECO:0000313" key="2">
    <source>
        <dbReference type="Proteomes" id="UP000003811"/>
    </source>
</evidence>
<dbReference type="EMBL" id="CP047260">
    <property type="protein sequence ID" value="QHE98573.1"/>
    <property type="molecule type" value="Genomic_DNA"/>
</dbReference>
<name>A0A8T8C5Q3_PSEYM</name>
<sequence>MLPRRKTKIQLHSVTVSSAGAEFLYHQWPNLFADTPIQRVRQALRRREIALIQTPLNTANGRKTFSRLQIRSKPARCLALSCRSKTSGWTATCASIYP</sequence>
<accession>A0A8T8C5Q3</accession>